<dbReference type="InterPro" id="IPR011989">
    <property type="entry name" value="ARM-like"/>
</dbReference>
<dbReference type="AlphaFoldDB" id="A0A8T2V0C0"/>
<dbReference type="PROSITE" id="PS50166">
    <property type="entry name" value="IMPORTIN_B_NT"/>
    <property type="match status" value="1"/>
</dbReference>
<reference evidence="9" key="1">
    <citation type="submission" date="2021-08" db="EMBL/GenBank/DDBJ databases">
        <title>WGS assembly of Ceratopteris richardii.</title>
        <authorList>
            <person name="Marchant D.B."/>
            <person name="Chen G."/>
            <person name="Jenkins J."/>
            <person name="Shu S."/>
            <person name="Leebens-Mack J."/>
            <person name="Grimwood J."/>
            <person name="Schmutz J."/>
            <person name="Soltis P."/>
            <person name="Soltis D."/>
            <person name="Chen Z.-H."/>
        </authorList>
    </citation>
    <scope>NUCLEOTIDE SEQUENCE</scope>
    <source>
        <strain evidence="9">Whitten #5841</strain>
        <tissue evidence="9">Leaf</tissue>
    </source>
</reference>
<dbReference type="Gene3D" id="1.25.10.10">
    <property type="entry name" value="Leucine-rich Repeat Variant"/>
    <property type="match status" value="1"/>
</dbReference>
<keyword evidence="10" id="KW-1185">Reference proteome</keyword>
<evidence type="ECO:0000256" key="1">
    <source>
        <dbReference type="ARBA" id="ARBA00004123"/>
    </source>
</evidence>
<organism evidence="9 10">
    <name type="scientific">Ceratopteris richardii</name>
    <name type="common">Triangle waterfern</name>
    <dbReference type="NCBI Taxonomy" id="49495"/>
    <lineage>
        <taxon>Eukaryota</taxon>
        <taxon>Viridiplantae</taxon>
        <taxon>Streptophyta</taxon>
        <taxon>Embryophyta</taxon>
        <taxon>Tracheophyta</taxon>
        <taxon>Polypodiopsida</taxon>
        <taxon>Polypodiidae</taxon>
        <taxon>Polypodiales</taxon>
        <taxon>Pteridineae</taxon>
        <taxon>Pteridaceae</taxon>
        <taxon>Parkerioideae</taxon>
        <taxon>Ceratopteris</taxon>
    </lineage>
</organism>
<evidence type="ECO:0000256" key="7">
    <source>
        <dbReference type="ARBA" id="ARBA00023242"/>
    </source>
</evidence>
<dbReference type="InterPro" id="IPR040122">
    <property type="entry name" value="Importin_beta"/>
</dbReference>
<sequence length="508" mass="56884">MASPVWQPQEEGLRGICVLLQEHRAPSADQTRVFQQLQQFSQLPDFNNYLAYILCRGESQSSEVRQVAGLLLKNSLKVHYKALGPAYQGYIKSELVQCIGASDKQIRATVGTVISVIIEQGLVAGWPELLGALLQCLESNDYNHTEGALDALSKICEDSPKELDADVPGVPERPINVFLPRLLKMFSSQHANFRRLALNSVNQFILLMPKALLINMEAFLQELFKLANDSAAEVRKLVCAALVQLLEVQSSFLQPHFRNIIEYMLQANQDQDPEVALEACEFWSTFCEVHLPADLLRDHLPRLIGVLLTNMVYADDDEALLDAEDDESVPDRDQDIRPRFKQSRLHGSGGYEEDEEEDDDIVNVWNLRKCSAAGLDILSSVFGDEMLPILMPLLQIKLESKGDSVWKEREAAVLALGAVAEGCINGLLPHLKQIVSFLLPLLEDKFPLVRSITCWTLSRYSKWIVQAAEFAEGHVQFDSVLTGLLQRILDNNKRVQEAACSAFATLEE</sequence>
<evidence type="ECO:0000313" key="10">
    <source>
        <dbReference type="Proteomes" id="UP000825935"/>
    </source>
</evidence>
<protein>
    <recommendedName>
        <fullName evidence="8">Importin N-terminal domain-containing protein</fullName>
    </recommendedName>
</protein>
<accession>A0A8T2V0C0</accession>
<evidence type="ECO:0000313" key="9">
    <source>
        <dbReference type="EMBL" id="KAH7437699.1"/>
    </source>
</evidence>
<keyword evidence="4" id="KW-0963">Cytoplasm</keyword>
<keyword evidence="3" id="KW-0813">Transport</keyword>
<comment type="subcellular location">
    <subcellularLocation>
        <location evidence="2">Cytoplasm</location>
    </subcellularLocation>
    <subcellularLocation>
        <location evidence="1">Nucleus</location>
    </subcellularLocation>
</comment>
<evidence type="ECO:0000256" key="6">
    <source>
        <dbReference type="ARBA" id="ARBA00022927"/>
    </source>
</evidence>
<dbReference type="Pfam" id="PF13513">
    <property type="entry name" value="HEAT_EZ"/>
    <property type="match status" value="1"/>
</dbReference>
<dbReference type="InterPro" id="IPR016024">
    <property type="entry name" value="ARM-type_fold"/>
</dbReference>
<dbReference type="EMBL" id="CM035410">
    <property type="protein sequence ID" value="KAH7437699.1"/>
    <property type="molecule type" value="Genomic_DNA"/>
</dbReference>
<dbReference type="SMART" id="SM00913">
    <property type="entry name" value="IBN_N"/>
    <property type="match status" value="1"/>
</dbReference>
<proteinExistence type="predicted"/>
<dbReference type="Pfam" id="PF25780">
    <property type="entry name" value="TPR_IPO5"/>
    <property type="match status" value="1"/>
</dbReference>
<keyword evidence="6" id="KW-0653">Protein transport</keyword>
<dbReference type="OrthoDB" id="951172at2759"/>
<name>A0A8T2V0C0_CERRI</name>
<gene>
    <name evidence="9" type="ORF">KP509_05G084500</name>
</gene>
<dbReference type="PANTHER" id="PTHR10527">
    <property type="entry name" value="IMPORTIN BETA"/>
    <property type="match status" value="1"/>
</dbReference>
<dbReference type="Pfam" id="PF03810">
    <property type="entry name" value="IBN_N"/>
    <property type="match status" value="1"/>
</dbReference>
<evidence type="ECO:0000259" key="8">
    <source>
        <dbReference type="PROSITE" id="PS50166"/>
    </source>
</evidence>
<dbReference type="OMA" id="CEAHTHY"/>
<dbReference type="InterPro" id="IPR057672">
    <property type="entry name" value="TPR_IPO4/5"/>
</dbReference>
<evidence type="ECO:0000256" key="5">
    <source>
        <dbReference type="ARBA" id="ARBA00022737"/>
    </source>
</evidence>
<feature type="domain" description="Importin N-terminal" evidence="8">
    <location>
        <begin position="33"/>
        <end position="101"/>
    </location>
</feature>
<dbReference type="SUPFAM" id="SSF48371">
    <property type="entry name" value="ARM repeat"/>
    <property type="match status" value="1"/>
</dbReference>
<dbReference type="Proteomes" id="UP000825935">
    <property type="component" value="Chromosome 5"/>
</dbReference>
<evidence type="ECO:0000256" key="4">
    <source>
        <dbReference type="ARBA" id="ARBA00022490"/>
    </source>
</evidence>
<dbReference type="GO" id="GO:0031267">
    <property type="term" value="F:small GTPase binding"/>
    <property type="evidence" value="ECO:0007669"/>
    <property type="project" value="InterPro"/>
</dbReference>
<dbReference type="GO" id="GO:0006606">
    <property type="term" value="P:protein import into nucleus"/>
    <property type="evidence" value="ECO:0007669"/>
    <property type="project" value="InterPro"/>
</dbReference>
<keyword evidence="5" id="KW-0677">Repeat</keyword>
<dbReference type="GO" id="GO:0005737">
    <property type="term" value="C:cytoplasm"/>
    <property type="evidence" value="ECO:0007669"/>
    <property type="project" value="UniProtKB-SubCell"/>
</dbReference>
<dbReference type="InterPro" id="IPR001494">
    <property type="entry name" value="Importin-beta_N"/>
</dbReference>
<evidence type="ECO:0000256" key="2">
    <source>
        <dbReference type="ARBA" id="ARBA00004496"/>
    </source>
</evidence>
<evidence type="ECO:0000256" key="3">
    <source>
        <dbReference type="ARBA" id="ARBA00022448"/>
    </source>
</evidence>
<feature type="non-terminal residue" evidence="9">
    <location>
        <position position="508"/>
    </location>
</feature>
<comment type="caution">
    <text evidence="9">The sequence shown here is derived from an EMBL/GenBank/DDBJ whole genome shotgun (WGS) entry which is preliminary data.</text>
</comment>
<keyword evidence="7" id="KW-0539">Nucleus</keyword>